<feature type="domain" description="Rieske" evidence="6">
    <location>
        <begin position="94"/>
        <end position="163"/>
    </location>
</feature>
<sequence length="166" mass="17265">MEMNKQSRGQFLKTLGLSSKALMAFYCIGAVSACSSEEETVSPGNTNTGNTGNTSSGLTGTTTGASIDYTIDLKNASYSKLTTAGEFVIIGDTLVANANGTYIAVSKSCTHQGTTLAFRKAEGDLWCSNHGSEFKTDGTVEKAPATTALKTYKTTFNAAASTLKIG</sequence>
<evidence type="ECO:0000313" key="8">
    <source>
        <dbReference type="Proteomes" id="UP001204144"/>
    </source>
</evidence>
<keyword evidence="3" id="KW-0408">Iron</keyword>
<dbReference type="SUPFAM" id="SSF50022">
    <property type="entry name" value="ISP domain"/>
    <property type="match status" value="1"/>
</dbReference>
<dbReference type="AlphaFoldDB" id="A0AAE3KUU8"/>
<evidence type="ECO:0000259" key="6">
    <source>
        <dbReference type="PROSITE" id="PS51296"/>
    </source>
</evidence>
<dbReference type="InterPro" id="IPR017941">
    <property type="entry name" value="Rieske_2Fe-2S"/>
</dbReference>
<dbReference type="Proteomes" id="UP001204144">
    <property type="component" value="Unassembled WGS sequence"/>
</dbReference>
<evidence type="ECO:0000256" key="2">
    <source>
        <dbReference type="ARBA" id="ARBA00022723"/>
    </source>
</evidence>
<dbReference type="PROSITE" id="PS51296">
    <property type="entry name" value="RIESKE"/>
    <property type="match status" value="1"/>
</dbReference>
<keyword evidence="4" id="KW-0411">Iron-sulfur</keyword>
<keyword evidence="2" id="KW-0479">Metal-binding</keyword>
<dbReference type="RefSeq" id="WP_255039691.1">
    <property type="nucleotide sequence ID" value="NZ_RJUF01000194.1"/>
</dbReference>
<gene>
    <name evidence="7" type="ORF">EGI31_23850</name>
</gene>
<evidence type="ECO:0000256" key="4">
    <source>
        <dbReference type="ARBA" id="ARBA00023014"/>
    </source>
</evidence>
<proteinExistence type="predicted"/>
<comment type="caution">
    <text evidence="7">The sequence shown here is derived from an EMBL/GenBank/DDBJ whole genome shotgun (WGS) entry which is preliminary data.</text>
</comment>
<reference evidence="7 8" key="1">
    <citation type="submission" date="2018-11" db="EMBL/GenBank/DDBJ databases">
        <title>Novel bacteria species description.</title>
        <authorList>
            <person name="Han J.-H."/>
        </authorList>
    </citation>
    <scope>NUCLEOTIDE SEQUENCE [LARGE SCALE GENOMIC DNA]</scope>
    <source>
        <strain evidence="7 8">KCTC23259</strain>
    </source>
</reference>
<dbReference type="InterPro" id="IPR036922">
    <property type="entry name" value="Rieske_2Fe-2S_sf"/>
</dbReference>
<dbReference type="GO" id="GO:0046872">
    <property type="term" value="F:metal ion binding"/>
    <property type="evidence" value="ECO:0007669"/>
    <property type="project" value="UniProtKB-KW"/>
</dbReference>
<feature type="region of interest" description="Disordered" evidence="5">
    <location>
        <begin position="38"/>
        <end position="57"/>
    </location>
</feature>
<dbReference type="PROSITE" id="PS51257">
    <property type="entry name" value="PROKAR_LIPOPROTEIN"/>
    <property type="match status" value="1"/>
</dbReference>
<dbReference type="CDD" id="cd03467">
    <property type="entry name" value="Rieske"/>
    <property type="match status" value="1"/>
</dbReference>
<keyword evidence="1" id="KW-0001">2Fe-2S</keyword>
<evidence type="ECO:0000256" key="1">
    <source>
        <dbReference type="ARBA" id="ARBA00022714"/>
    </source>
</evidence>
<evidence type="ECO:0000256" key="3">
    <source>
        <dbReference type="ARBA" id="ARBA00023004"/>
    </source>
</evidence>
<dbReference type="EMBL" id="RJUF01000194">
    <property type="protein sequence ID" value="MCP9765982.1"/>
    <property type="molecule type" value="Genomic_DNA"/>
</dbReference>
<accession>A0AAE3KUU8</accession>
<name>A0AAE3KUU8_9BACT</name>
<organism evidence="7 8">
    <name type="scientific">Lacihabitans soyangensis</name>
    <dbReference type="NCBI Taxonomy" id="869394"/>
    <lineage>
        <taxon>Bacteria</taxon>
        <taxon>Pseudomonadati</taxon>
        <taxon>Bacteroidota</taxon>
        <taxon>Cytophagia</taxon>
        <taxon>Cytophagales</taxon>
        <taxon>Leadbetterellaceae</taxon>
        <taxon>Lacihabitans</taxon>
    </lineage>
</organism>
<evidence type="ECO:0000313" key="7">
    <source>
        <dbReference type="EMBL" id="MCP9765982.1"/>
    </source>
</evidence>
<keyword evidence="8" id="KW-1185">Reference proteome</keyword>
<protein>
    <submittedName>
        <fullName evidence="7">Rieske (2Fe-2S) protein</fullName>
    </submittedName>
</protein>
<evidence type="ECO:0000256" key="5">
    <source>
        <dbReference type="SAM" id="MobiDB-lite"/>
    </source>
</evidence>
<dbReference type="GO" id="GO:0051537">
    <property type="term" value="F:2 iron, 2 sulfur cluster binding"/>
    <property type="evidence" value="ECO:0007669"/>
    <property type="project" value="UniProtKB-KW"/>
</dbReference>
<dbReference type="Pfam" id="PF00355">
    <property type="entry name" value="Rieske"/>
    <property type="match status" value="1"/>
</dbReference>
<feature type="compositionally biased region" description="Low complexity" evidence="5">
    <location>
        <begin position="44"/>
        <end position="57"/>
    </location>
</feature>
<dbReference type="Gene3D" id="2.102.10.10">
    <property type="entry name" value="Rieske [2Fe-2S] iron-sulphur domain"/>
    <property type="match status" value="1"/>
</dbReference>